<dbReference type="EMBL" id="JAUSTQ010000013">
    <property type="protein sequence ID" value="MDQ0160525.1"/>
    <property type="molecule type" value="Genomic_DNA"/>
</dbReference>
<keyword evidence="3" id="KW-1003">Cell membrane</keyword>
<dbReference type="SUPFAM" id="SSF53756">
    <property type="entry name" value="UDP-Glycosyltransferase/glycogen phosphorylase"/>
    <property type="match status" value="1"/>
</dbReference>
<protein>
    <submittedName>
        <fullName evidence="7">CDP-glycerol glycerophosphotransferase (TagB/SpsB family)</fullName>
    </submittedName>
</protein>
<evidence type="ECO:0000256" key="6">
    <source>
        <dbReference type="ARBA" id="ARBA00023136"/>
    </source>
</evidence>
<comment type="similarity">
    <text evidence="2">Belongs to the CDP-glycerol glycerophosphotransferase family.</text>
</comment>
<keyword evidence="8" id="KW-1185">Reference proteome</keyword>
<dbReference type="InterPro" id="IPR051612">
    <property type="entry name" value="Teichoic_Acid_Biosynth"/>
</dbReference>
<dbReference type="InterPro" id="IPR007554">
    <property type="entry name" value="Glycerophosphate_synth"/>
</dbReference>
<evidence type="ECO:0000313" key="8">
    <source>
        <dbReference type="Proteomes" id="UP001224359"/>
    </source>
</evidence>
<gene>
    <name evidence="7" type="ORF">J2S77_002529</name>
</gene>
<evidence type="ECO:0000256" key="5">
    <source>
        <dbReference type="ARBA" id="ARBA00022944"/>
    </source>
</evidence>
<dbReference type="InterPro" id="IPR043149">
    <property type="entry name" value="TagF_N"/>
</dbReference>
<evidence type="ECO:0000256" key="4">
    <source>
        <dbReference type="ARBA" id="ARBA00022679"/>
    </source>
</evidence>
<evidence type="ECO:0000313" key="7">
    <source>
        <dbReference type="EMBL" id="MDQ0160525.1"/>
    </source>
</evidence>
<evidence type="ECO:0000256" key="2">
    <source>
        <dbReference type="ARBA" id="ARBA00010488"/>
    </source>
</evidence>
<dbReference type="PANTHER" id="PTHR37316">
    <property type="entry name" value="TEICHOIC ACID GLYCEROL-PHOSPHATE PRIMASE"/>
    <property type="match status" value="1"/>
</dbReference>
<dbReference type="Proteomes" id="UP001224359">
    <property type="component" value="Unassembled WGS sequence"/>
</dbReference>
<comment type="subcellular location">
    <subcellularLocation>
        <location evidence="1">Cell membrane</location>
        <topology evidence="1">Peripheral membrane protein</topology>
    </subcellularLocation>
</comment>
<keyword evidence="6" id="KW-0472">Membrane</keyword>
<evidence type="ECO:0000256" key="1">
    <source>
        <dbReference type="ARBA" id="ARBA00004202"/>
    </source>
</evidence>
<organism evidence="7 8">
    <name type="scientific">Alkalibacillus salilacus</name>
    <dbReference type="NCBI Taxonomy" id="284582"/>
    <lineage>
        <taxon>Bacteria</taxon>
        <taxon>Bacillati</taxon>
        <taxon>Bacillota</taxon>
        <taxon>Bacilli</taxon>
        <taxon>Bacillales</taxon>
        <taxon>Bacillaceae</taxon>
        <taxon>Alkalibacillus</taxon>
    </lineage>
</organism>
<dbReference type="Gene3D" id="3.40.50.11820">
    <property type="match status" value="1"/>
</dbReference>
<proteinExistence type="inferred from homology"/>
<accession>A0ABT9VHT9</accession>
<name>A0ABT9VHT9_9BACI</name>
<comment type="caution">
    <text evidence="7">The sequence shown here is derived from an EMBL/GenBank/DDBJ whole genome shotgun (WGS) entry which is preliminary data.</text>
</comment>
<sequence length="352" mass="41263">MKSINKGTILIIESSFPSGSNTRPLVQPLQQDYVVDVYPSEEIYFDRHTIIDYIKYISALLNMSSYELIISSHGVKKLNPKQTLIQLWHGIPLKSMMYMENDSRIYDADGFNIDYLITSSKLESTLLAACMHIPFANHQILGSPRTDYLFQQKDNDITDQFHDFDKVLLYVPTYRSGYQNRVEGEDALDLILNEQFIQFLEENSYLLIVKLHPLAEKEIQTIHTRHIMFLTNEKLQESDLDFYQVLPHTNLLITDYSSIYFDYLLTNNPIVFINQDLEHYSKVRGFLLEPYEDWTPGDHVASTEEVIQAIQQAFDQDDYTSERERLKEMFIYHQDGRSVQRVVNLVEEIMKK</sequence>
<dbReference type="Gene3D" id="3.40.50.12580">
    <property type="match status" value="1"/>
</dbReference>
<evidence type="ECO:0000256" key="3">
    <source>
        <dbReference type="ARBA" id="ARBA00022475"/>
    </source>
</evidence>
<keyword evidence="4" id="KW-0808">Transferase</keyword>
<dbReference type="PANTHER" id="PTHR37316:SF3">
    <property type="entry name" value="TEICHOIC ACID GLYCEROL-PHOSPHATE TRANSFERASE"/>
    <property type="match status" value="1"/>
</dbReference>
<dbReference type="Pfam" id="PF04464">
    <property type="entry name" value="Glyphos_transf"/>
    <property type="match status" value="1"/>
</dbReference>
<keyword evidence="5" id="KW-0777">Teichoic acid biosynthesis</keyword>
<reference evidence="7 8" key="1">
    <citation type="submission" date="2023-07" db="EMBL/GenBank/DDBJ databases">
        <title>Genomic Encyclopedia of Type Strains, Phase IV (KMG-IV): sequencing the most valuable type-strain genomes for metagenomic binning, comparative biology and taxonomic classification.</title>
        <authorList>
            <person name="Goeker M."/>
        </authorList>
    </citation>
    <scope>NUCLEOTIDE SEQUENCE [LARGE SCALE GENOMIC DNA]</scope>
    <source>
        <strain evidence="7 8">DSM 16460</strain>
    </source>
</reference>
<dbReference type="InterPro" id="IPR043148">
    <property type="entry name" value="TagF_C"/>
</dbReference>